<dbReference type="AlphaFoldDB" id="A0A9P8PHK7"/>
<gene>
    <name evidence="1" type="ORF">WICPIJ_010079</name>
</gene>
<comment type="caution">
    <text evidence="1">The sequence shown here is derived from an EMBL/GenBank/DDBJ whole genome shotgun (WGS) entry which is preliminary data.</text>
</comment>
<dbReference type="Proteomes" id="UP000774326">
    <property type="component" value="Unassembled WGS sequence"/>
</dbReference>
<organism evidence="1 2">
    <name type="scientific">Wickerhamomyces pijperi</name>
    <name type="common">Yeast</name>
    <name type="synonym">Pichia pijperi</name>
    <dbReference type="NCBI Taxonomy" id="599730"/>
    <lineage>
        <taxon>Eukaryota</taxon>
        <taxon>Fungi</taxon>
        <taxon>Dikarya</taxon>
        <taxon>Ascomycota</taxon>
        <taxon>Saccharomycotina</taxon>
        <taxon>Saccharomycetes</taxon>
        <taxon>Phaffomycetales</taxon>
        <taxon>Wickerhamomycetaceae</taxon>
        <taxon>Wickerhamomyces</taxon>
    </lineage>
</organism>
<name>A0A9P8PHK7_WICPI</name>
<reference evidence="1" key="2">
    <citation type="submission" date="2021-01" db="EMBL/GenBank/DDBJ databases">
        <authorList>
            <person name="Schikora-Tamarit M.A."/>
        </authorList>
    </citation>
    <scope>NUCLEOTIDE SEQUENCE</scope>
    <source>
        <strain evidence="1">CBS2887</strain>
    </source>
</reference>
<sequence length="232" mass="24558">MWPFLVDLEDLEIECTSVSSRSKINVFFGVLIGNTNLGNGSLAAFVSTLDIGDLSSSDVGVMVCLASSPSSSSISRITEDVRLLSIPRVPVVAGLSSIGLLFESSSTSPSSPSSSSVGSLCFGCEPFLSNSVKGKVKTYQKKRSGLMSMRCGTNQIIDASLRMKEGLEVVDVVDLPSVSSSPKAIDGSGKFCNSEMFSLSFVWMVIGFIRREGSVRSVMLLSLLGFVVGIVL</sequence>
<evidence type="ECO:0000313" key="2">
    <source>
        <dbReference type="Proteomes" id="UP000774326"/>
    </source>
</evidence>
<reference evidence="1" key="1">
    <citation type="journal article" date="2021" name="Open Biol.">
        <title>Shared evolutionary footprints suggest mitochondrial oxidative damage underlies multiple complex I losses in fungi.</title>
        <authorList>
            <person name="Schikora-Tamarit M.A."/>
            <person name="Marcet-Houben M."/>
            <person name="Nosek J."/>
            <person name="Gabaldon T."/>
        </authorList>
    </citation>
    <scope>NUCLEOTIDE SEQUENCE</scope>
    <source>
        <strain evidence="1">CBS2887</strain>
    </source>
</reference>
<proteinExistence type="predicted"/>
<protein>
    <submittedName>
        <fullName evidence="1">Uncharacterized protein</fullName>
    </submittedName>
</protein>
<keyword evidence="2" id="KW-1185">Reference proteome</keyword>
<dbReference type="EMBL" id="JAEUBG010005835">
    <property type="protein sequence ID" value="KAH3672227.1"/>
    <property type="molecule type" value="Genomic_DNA"/>
</dbReference>
<evidence type="ECO:0000313" key="1">
    <source>
        <dbReference type="EMBL" id="KAH3672227.1"/>
    </source>
</evidence>
<accession>A0A9P8PHK7</accession>